<dbReference type="Proteomes" id="UP001188597">
    <property type="component" value="Unassembled WGS sequence"/>
</dbReference>
<dbReference type="EMBL" id="JAVXUP010003495">
    <property type="protein sequence ID" value="KAK2998798.1"/>
    <property type="molecule type" value="Genomic_DNA"/>
</dbReference>
<name>A0AA89AD99_9ASTE</name>
<sequence>AERKARRSWNDGDKEKGKRRAGEKGRGGGGGDGKEGVVAAAAEEDEMLMLDLEEWPWLWWKGVVDEQMSWGILWCPFWDMDFLGEAYDADVVWDDDIWGLKGITEIPHP</sequence>
<comment type="caution">
    <text evidence="2">The sequence shown here is derived from an EMBL/GenBank/DDBJ whole genome shotgun (WGS) entry which is preliminary data.</text>
</comment>
<gene>
    <name evidence="2" type="ORF">RJ639_024504</name>
</gene>
<feature type="non-terminal residue" evidence="2">
    <location>
        <position position="1"/>
    </location>
</feature>
<accession>A0AA89AD99</accession>
<feature type="compositionally biased region" description="Basic and acidic residues" evidence="1">
    <location>
        <begin position="1"/>
        <end position="26"/>
    </location>
</feature>
<keyword evidence="3" id="KW-1185">Reference proteome</keyword>
<protein>
    <submittedName>
        <fullName evidence="2">Uncharacterized protein</fullName>
    </submittedName>
</protein>
<evidence type="ECO:0000313" key="2">
    <source>
        <dbReference type="EMBL" id="KAK2998798.1"/>
    </source>
</evidence>
<evidence type="ECO:0000313" key="3">
    <source>
        <dbReference type="Proteomes" id="UP001188597"/>
    </source>
</evidence>
<proteinExistence type="predicted"/>
<feature type="region of interest" description="Disordered" evidence="1">
    <location>
        <begin position="1"/>
        <end position="36"/>
    </location>
</feature>
<dbReference type="AlphaFoldDB" id="A0AA89AD99"/>
<organism evidence="2 3">
    <name type="scientific">Escallonia herrerae</name>
    <dbReference type="NCBI Taxonomy" id="1293975"/>
    <lineage>
        <taxon>Eukaryota</taxon>
        <taxon>Viridiplantae</taxon>
        <taxon>Streptophyta</taxon>
        <taxon>Embryophyta</taxon>
        <taxon>Tracheophyta</taxon>
        <taxon>Spermatophyta</taxon>
        <taxon>Magnoliopsida</taxon>
        <taxon>eudicotyledons</taxon>
        <taxon>Gunneridae</taxon>
        <taxon>Pentapetalae</taxon>
        <taxon>asterids</taxon>
        <taxon>campanulids</taxon>
        <taxon>Escalloniales</taxon>
        <taxon>Escalloniaceae</taxon>
        <taxon>Escallonia</taxon>
    </lineage>
</organism>
<evidence type="ECO:0000256" key="1">
    <source>
        <dbReference type="SAM" id="MobiDB-lite"/>
    </source>
</evidence>
<reference evidence="2" key="1">
    <citation type="submission" date="2022-12" db="EMBL/GenBank/DDBJ databases">
        <title>Draft genome assemblies for two species of Escallonia (Escalloniales).</title>
        <authorList>
            <person name="Chanderbali A."/>
            <person name="Dervinis C."/>
            <person name="Anghel I."/>
            <person name="Soltis D."/>
            <person name="Soltis P."/>
            <person name="Zapata F."/>
        </authorList>
    </citation>
    <scope>NUCLEOTIDE SEQUENCE</scope>
    <source>
        <strain evidence="2">UCBG64.0493</strain>
        <tissue evidence="2">Leaf</tissue>
    </source>
</reference>